<comment type="similarity">
    <text evidence="2 12">Belongs to the peptidase M1 family.</text>
</comment>
<dbReference type="EC" id="3.4.11.-" evidence="12"/>
<dbReference type="InterPro" id="IPR014782">
    <property type="entry name" value="Peptidase_M1_dom"/>
</dbReference>
<feature type="binding site" evidence="10">
    <location>
        <position position="301"/>
    </location>
    <ligand>
        <name>Zn(2+)</name>
        <dbReference type="ChEBI" id="CHEBI:29105"/>
        <note>catalytic</note>
    </ligand>
</feature>
<comment type="caution">
    <text evidence="16">The sequence shown here is derived from an EMBL/GenBank/DDBJ whole genome shotgun (WGS) entry which is preliminary data.</text>
</comment>
<feature type="domain" description="ERAP1-like C-terminal" evidence="14">
    <location>
        <begin position="477"/>
        <end position="777"/>
    </location>
</feature>
<dbReference type="InterPro" id="IPR045357">
    <property type="entry name" value="Aminopeptidase_N-like_N"/>
</dbReference>
<dbReference type="GO" id="GO:0006508">
    <property type="term" value="P:proteolysis"/>
    <property type="evidence" value="ECO:0007669"/>
    <property type="project" value="UniProtKB-KW"/>
</dbReference>
<dbReference type="GO" id="GO:0005615">
    <property type="term" value="C:extracellular space"/>
    <property type="evidence" value="ECO:0007669"/>
    <property type="project" value="TreeGrafter"/>
</dbReference>
<feature type="active site" description="Proton acceptor" evidence="9">
    <location>
        <position position="279"/>
    </location>
</feature>
<dbReference type="Pfam" id="PF17900">
    <property type="entry name" value="Peptidase_M1_N"/>
    <property type="match status" value="1"/>
</dbReference>
<dbReference type="Gene3D" id="2.60.40.1730">
    <property type="entry name" value="tricorn interacting facor f3 domain"/>
    <property type="match status" value="2"/>
</dbReference>
<keyword evidence="5 12" id="KW-0378">Hydrolase</keyword>
<evidence type="ECO:0000259" key="13">
    <source>
        <dbReference type="Pfam" id="PF01433"/>
    </source>
</evidence>
<evidence type="ECO:0000256" key="10">
    <source>
        <dbReference type="PIRSR" id="PIRSR634016-3"/>
    </source>
</evidence>
<evidence type="ECO:0000256" key="6">
    <source>
        <dbReference type="ARBA" id="ARBA00022833"/>
    </source>
</evidence>
<evidence type="ECO:0000256" key="9">
    <source>
        <dbReference type="PIRSR" id="PIRSR634016-1"/>
    </source>
</evidence>
<dbReference type="InterPro" id="IPR024571">
    <property type="entry name" value="ERAP1-like_C_dom"/>
</dbReference>
<evidence type="ECO:0000256" key="5">
    <source>
        <dbReference type="ARBA" id="ARBA00022801"/>
    </source>
</evidence>
<feature type="binding site" evidence="10">
    <location>
        <position position="282"/>
    </location>
    <ligand>
        <name>Zn(2+)</name>
        <dbReference type="ChEBI" id="CHEBI:29105"/>
        <note>catalytic</note>
    </ligand>
</feature>
<accession>I0YQC9</accession>
<dbReference type="OrthoDB" id="10031169at2759"/>
<dbReference type="GO" id="GO:0016020">
    <property type="term" value="C:membrane"/>
    <property type="evidence" value="ECO:0007669"/>
    <property type="project" value="TreeGrafter"/>
</dbReference>
<dbReference type="GO" id="GO:0005737">
    <property type="term" value="C:cytoplasm"/>
    <property type="evidence" value="ECO:0007669"/>
    <property type="project" value="TreeGrafter"/>
</dbReference>
<evidence type="ECO:0000256" key="7">
    <source>
        <dbReference type="ARBA" id="ARBA00022848"/>
    </source>
</evidence>
<organism evidence="16 17">
    <name type="scientific">Coccomyxa subellipsoidea (strain C-169)</name>
    <name type="common">Green microalga</name>
    <dbReference type="NCBI Taxonomy" id="574566"/>
    <lineage>
        <taxon>Eukaryota</taxon>
        <taxon>Viridiplantae</taxon>
        <taxon>Chlorophyta</taxon>
        <taxon>core chlorophytes</taxon>
        <taxon>Trebouxiophyceae</taxon>
        <taxon>Trebouxiophyceae incertae sedis</taxon>
        <taxon>Coccomyxaceae</taxon>
        <taxon>Coccomyxa</taxon>
        <taxon>Coccomyxa subellipsoidea</taxon>
    </lineage>
</organism>
<dbReference type="InterPro" id="IPR001930">
    <property type="entry name" value="Peptidase_M1"/>
</dbReference>
<keyword evidence="8 12" id="KW-0482">Metalloprotease</keyword>
<comment type="cofactor">
    <cofactor evidence="10 12">
        <name>Zn(2+)</name>
        <dbReference type="ChEBI" id="CHEBI:29105"/>
    </cofactor>
    <text evidence="10 12">Binds 1 zinc ion per subunit.</text>
</comment>
<comment type="subcellular location">
    <subcellularLocation>
        <location evidence="1">Microsome membrane</location>
        <topology evidence="1">Peripheral membrane protein</topology>
    </subcellularLocation>
</comment>
<protein>
    <recommendedName>
        <fullName evidence="12">Aminopeptidase</fullName>
        <ecNumber evidence="12">3.4.11.-</ecNumber>
    </recommendedName>
</protein>
<dbReference type="SUPFAM" id="SSF63737">
    <property type="entry name" value="Leukotriene A4 hydrolase N-terminal domain"/>
    <property type="match status" value="1"/>
</dbReference>
<dbReference type="Proteomes" id="UP000007264">
    <property type="component" value="Unassembled WGS sequence"/>
</dbReference>
<evidence type="ECO:0000256" key="12">
    <source>
        <dbReference type="RuleBase" id="RU364040"/>
    </source>
</evidence>
<dbReference type="Pfam" id="PF11838">
    <property type="entry name" value="ERAP1_C"/>
    <property type="match status" value="1"/>
</dbReference>
<evidence type="ECO:0000259" key="14">
    <source>
        <dbReference type="Pfam" id="PF11838"/>
    </source>
</evidence>
<dbReference type="GO" id="GO:0008270">
    <property type="term" value="F:zinc ion binding"/>
    <property type="evidence" value="ECO:0007669"/>
    <property type="project" value="UniProtKB-UniRule"/>
</dbReference>
<dbReference type="KEGG" id="csl:COCSUDRAFT_44006"/>
<dbReference type="AlphaFoldDB" id="I0YQC9"/>
<sequence>MLHPEDCAWQNYRLPTGILPQAYRLTLEAILVEGYNASGYLEIDIYSAEPTQCIVLHAMGMTIDSATAVFADGSQYEGTLLLDNAMQSNDQLAIYLEQPPVYARQAFPCFDEPWMKATFQLTLLLEEEEVALFNTQLANDTRIDPASGLRIWEFEPTPVMSTYIVAWAIGNLTSITQTVPGSLPGQENRTVSVWSSPDIIQNYQWALQSASAILPNYEALFDYPYFLPKLDIVAIPDFAFVAMENWGLLYYDIHRIDIAPGTSPLSYRYFLVADTIAHEMSHLWCGDLVSMFWWNDLWLNEASATLWEFYGASFAQPEFDGFSSFFYSTATTLPLVSDIGTATHPVIDPSSSDAENDTEVSAIFDNVEYRKGGSVLRMLWNYMTSDDYKSSKLPPDYQTAHSQDEDNATLAALEGDPFIDGYRAWLRSPVDKWMETWLYRDGYPILNVQSSPNGTVYASQRIGLAVEVTTLQGEDDFIAANVNQSGYYRVQYSDDLWRAAARAAALPDSRISQADLAGLLSDSYTLLPFPGAVNITVWLDLLGALGSRARLEYQPWSIADQQINQVHHVLRELCGNAFDSFLADEVTGGFSELPLNGSTLSGVNDRAAVESVLDIASMGGNAGLISSATILLNESYYGSVLLDTDYDMGVLSLAVSSGKATPYNIAANLYEQATDTDQKHGYLVILAGTPTASFTEDAMVVVLQLNVTLADMQEVFNTYAGASPLGRDIAWDYFTSNLNTILEKGGGDIEASFGPLISGIGSQFTDPDGAQKVRELWSSIQVRLHEFLDIPQLSAFAHSTRTSCNVMATLIQD</sequence>
<dbReference type="eggNOG" id="KOG1046">
    <property type="taxonomic scope" value="Eukaryota"/>
</dbReference>
<feature type="site" description="Transition state stabilizer" evidence="11">
    <location>
        <position position="369"/>
    </location>
</feature>
<keyword evidence="17" id="KW-1185">Reference proteome</keyword>
<dbReference type="InterPro" id="IPR042097">
    <property type="entry name" value="Aminopeptidase_N-like_N_sf"/>
</dbReference>
<gene>
    <name evidence="16" type="ORF">COCSUDRAFT_44006</name>
</gene>
<dbReference type="InterPro" id="IPR050344">
    <property type="entry name" value="Peptidase_M1_aminopeptidases"/>
</dbReference>
<name>I0YQC9_COCSC</name>
<dbReference type="PRINTS" id="PR00756">
    <property type="entry name" value="ALADIPTASE"/>
</dbReference>
<evidence type="ECO:0000256" key="4">
    <source>
        <dbReference type="ARBA" id="ARBA00022723"/>
    </source>
</evidence>
<dbReference type="GeneID" id="17038574"/>
<evidence type="ECO:0000256" key="2">
    <source>
        <dbReference type="ARBA" id="ARBA00010136"/>
    </source>
</evidence>
<dbReference type="InterPro" id="IPR027268">
    <property type="entry name" value="Peptidase_M4/M1_CTD_sf"/>
</dbReference>
<feature type="domain" description="Peptidase M1 membrane alanine aminopeptidase" evidence="13">
    <location>
        <begin position="205"/>
        <end position="390"/>
    </location>
</feature>
<keyword evidence="7" id="KW-0256">Endoplasmic reticulum</keyword>
<reference evidence="16 17" key="1">
    <citation type="journal article" date="2012" name="Genome Biol.">
        <title>The genome of the polar eukaryotic microalga coccomyxa subellipsoidea reveals traits of cold adaptation.</title>
        <authorList>
            <person name="Blanc G."/>
            <person name="Agarkova I."/>
            <person name="Grimwood J."/>
            <person name="Kuo A."/>
            <person name="Brueggeman A."/>
            <person name="Dunigan D."/>
            <person name="Gurnon J."/>
            <person name="Ladunga I."/>
            <person name="Lindquist E."/>
            <person name="Lucas S."/>
            <person name="Pangilinan J."/>
            <person name="Proschold T."/>
            <person name="Salamov A."/>
            <person name="Schmutz J."/>
            <person name="Weeks D."/>
            <person name="Yamada T."/>
            <person name="Claverie J.M."/>
            <person name="Grigoriev I."/>
            <person name="Van Etten J."/>
            <person name="Lomsadze A."/>
            <person name="Borodovsky M."/>
        </authorList>
    </citation>
    <scope>NUCLEOTIDE SEQUENCE [LARGE SCALE GENOMIC DNA]</scope>
    <source>
        <strain evidence="16 17">C-169</strain>
    </source>
</reference>
<keyword evidence="7" id="KW-0492">Microsome</keyword>
<evidence type="ECO:0000256" key="11">
    <source>
        <dbReference type="PIRSR" id="PIRSR634016-4"/>
    </source>
</evidence>
<dbReference type="GO" id="GO:0042277">
    <property type="term" value="F:peptide binding"/>
    <property type="evidence" value="ECO:0007669"/>
    <property type="project" value="TreeGrafter"/>
</dbReference>
<feature type="binding site" evidence="10">
    <location>
        <position position="278"/>
    </location>
    <ligand>
        <name>Zn(2+)</name>
        <dbReference type="ChEBI" id="CHEBI:29105"/>
        <note>catalytic</note>
    </ligand>
</feature>
<dbReference type="PANTHER" id="PTHR11533">
    <property type="entry name" value="PROTEASE M1 ZINC METALLOPROTEASE"/>
    <property type="match status" value="1"/>
</dbReference>
<feature type="domain" description="Aminopeptidase N-like N-terminal" evidence="15">
    <location>
        <begin position="100"/>
        <end position="164"/>
    </location>
</feature>
<dbReference type="SUPFAM" id="SSF55486">
    <property type="entry name" value="Metalloproteases ('zincins'), catalytic domain"/>
    <property type="match status" value="1"/>
</dbReference>
<keyword evidence="6 10" id="KW-0862">Zinc</keyword>
<keyword evidence="3 12" id="KW-0645">Protease</keyword>
<dbReference type="Gene3D" id="1.25.50.20">
    <property type="match status" value="1"/>
</dbReference>
<dbReference type="InterPro" id="IPR034016">
    <property type="entry name" value="M1_APN-typ"/>
</dbReference>
<dbReference type="CDD" id="cd09601">
    <property type="entry name" value="M1_APN-Q_like"/>
    <property type="match status" value="1"/>
</dbReference>
<evidence type="ECO:0000256" key="1">
    <source>
        <dbReference type="ARBA" id="ARBA00004174"/>
    </source>
</evidence>
<proteinExistence type="inferred from homology"/>
<keyword evidence="4 10" id="KW-0479">Metal-binding</keyword>
<evidence type="ECO:0000259" key="15">
    <source>
        <dbReference type="Pfam" id="PF17900"/>
    </source>
</evidence>
<dbReference type="Pfam" id="PF01433">
    <property type="entry name" value="Peptidase_M1"/>
    <property type="match status" value="1"/>
</dbReference>
<dbReference type="PANTHER" id="PTHR11533:SF299">
    <property type="entry name" value="AMINOPEPTIDASE"/>
    <property type="match status" value="1"/>
</dbReference>
<evidence type="ECO:0000313" key="17">
    <source>
        <dbReference type="Proteomes" id="UP000007264"/>
    </source>
</evidence>
<dbReference type="GO" id="GO:0043171">
    <property type="term" value="P:peptide catabolic process"/>
    <property type="evidence" value="ECO:0007669"/>
    <property type="project" value="TreeGrafter"/>
</dbReference>
<evidence type="ECO:0000256" key="3">
    <source>
        <dbReference type="ARBA" id="ARBA00022670"/>
    </source>
</evidence>
<dbReference type="RefSeq" id="XP_005645142.1">
    <property type="nucleotide sequence ID" value="XM_005645085.1"/>
</dbReference>
<keyword evidence="12" id="KW-0031">Aminopeptidase</keyword>
<evidence type="ECO:0000313" key="16">
    <source>
        <dbReference type="EMBL" id="EIE20598.1"/>
    </source>
</evidence>
<dbReference type="Gene3D" id="1.10.390.10">
    <property type="entry name" value="Neutral Protease Domain 2"/>
    <property type="match status" value="1"/>
</dbReference>
<dbReference type="GO" id="GO:0070006">
    <property type="term" value="F:metalloaminopeptidase activity"/>
    <property type="evidence" value="ECO:0007669"/>
    <property type="project" value="TreeGrafter"/>
</dbReference>
<evidence type="ECO:0000256" key="8">
    <source>
        <dbReference type="ARBA" id="ARBA00023049"/>
    </source>
</evidence>
<dbReference type="EMBL" id="AGSI01000015">
    <property type="protein sequence ID" value="EIE20598.1"/>
    <property type="molecule type" value="Genomic_DNA"/>
</dbReference>
<dbReference type="STRING" id="574566.I0YQC9"/>